<reference evidence="2" key="1">
    <citation type="submission" date="2013-01" db="EMBL/GenBank/DDBJ databases">
        <title>Draft Genome Sequence of a Mulberry Tree, Morus notabilis C.K. Schneid.</title>
        <authorList>
            <person name="He N."/>
            <person name="Zhao S."/>
        </authorList>
    </citation>
    <scope>NUCLEOTIDE SEQUENCE</scope>
</reference>
<proteinExistence type="predicted"/>
<organism evidence="1 2">
    <name type="scientific">Morus notabilis</name>
    <dbReference type="NCBI Taxonomy" id="981085"/>
    <lineage>
        <taxon>Eukaryota</taxon>
        <taxon>Viridiplantae</taxon>
        <taxon>Streptophyta</taxon>
        <taxon>Embryophyta</taxon>
        <taxon>Tracheophyta</taxon>
        <taxon>Spermatophyta</taxon>
        <taxon>Magnoliopsida</taxon>
        <taxon>eudicotyledons</taxon>
        <taxon>Gunneridae</taxon>
        <taxon>Pentapetalae</taxon>
        <taxon>rosids</taxon>
        <taxon>fabids</taxon>
        <taxon>Rosales</taxon>
        <taxon>Moraceae</taxon>
        <taxon>Moreae</taxon>
        <taxon>Morus</taxon>
    </lineage>
</organism>
<evidence type="ECO:0000313" key="2">
    <source>
        <dbReference type="Proteomes" id="UP000030645"/>
    </source>
</evidence>
<sequence>MGAKFKLTVVGPTPSAPFKSQESDPFLSTSLERVTHVAQVVTSTCDFPDLSIQNSGGCPIRLDFTVIIRIFMLTVLLHCGEKLSENVTSQLELKTRIREVNEAYMFLTKITTEEIK</sequence>
<accession>W9S9R2</accession>
<dbReference type="Proteomes" id="UP000030645">
    <property type="component" value="Unassembled WGS sequence"/>
</dbReference>
<evidence type="ECO:0000313" key="1">
    <source>
        <dbReference type="EMBL" id="EXC32581.1"/>
    </source>
</evidence>
<name>W9S9R2_9ROSA</name>
<keyword evidence="2" id="KW-1185">Reference proteome</keyword>
<dbReference type="EMBL" id="KE346304">
    <property type="protein sequence ID" value="EXC32581.1"/>
    <property type="molecule type" value="Genomic_DNA"/>
</dbReference>
<dbReference type="AlphaFoldDB" id="W9S9R2"/>
<protein>
    <submittedName>
        <fullName evidence="1">Uncharacterized protein</fullName>
    </submittedName>
</protein>
<gene>
    <name evidence="1" type="ORF">L484_002527</name>
</gene>